<reference evidence="2 3" key="1">
    <citation type="submission" date="2018-06" db="EMBL/GenBank/DDBJ databases">
        <title>Genomic Encyclopedia of Type Strains, Phase III (KMG-III): the genomes of soil and plant-associated and newly described type strains.</title>
        <authorList>
            <person name="Whitman W."/>
        </authorList>
    </citation>
    <scope>NUCLEOTIDE SEQUENCE [LARGE SCALE GENOMIC DNA]</scope>
    <source>
        <strain evidence="2 3">JA737</strain>
    </source>
</reference>
<gene>
    <name evidence="2" type="ORF">C8J30_10173</name>
</gene>
<dbReference type="PANTHER" id="PTHR40254">
    <property type="entry name" value="BLR0577 PROTEIN"/>
    <property type="match status" value="1"/>
</dbReference>
<proteinExistence type="predicted"/>
<organism evidence="2 3">
    <name type="scientific">Rhodobacter viridis</name>
    <dbReference type="NCBI Taxonomy" id="1054202"/>
    <lineage>
        <taxon>Bacteria</taxon>
        <taxon>Pseudomonadati</taxon>
        <taxon>Pseudomonadota</taxon>
        <taxon>Alphaproteobacteria</taxon>
        <taxon>Rhodobacterales</taxon>
        <taxon>Rhodobacter group</taxon>
        <taxon>Rhodobacter</taxon>
    </lineage>
</organism>
<dbReference type="Pfam" id="PF13454">
    <property type="entry name" value="NAD_binding_9"/>
    <property type="match status" value="1"/>
</dbReference>
<dbReference type="RefSeq" id="WP_110803755.1">
    <property type="nucleotide sequence ID" value="NZ_QJTK01000001.1"/>
</dbReference>
<dbReference type="InterPro" id="IPR038732">
    <property type="entry name" value="HpyO/CreE_NAD-binding"/>
</dbReference>
<feature type="domain" description="FAD-dependent urate hydroxylase HpyO/Asp monooxygenase CreE-like FAD/NAD(P)-binding" evidence="1">
    <location>
        <begin position="13"/>
        <end position="155"/>
    </location>
</feature>
<dbReference type="InterPro" id="IPR036188">
    <property type="entry name" value="FAD/NAD-bd_sf"/>
</dbReference>
<dbReference type="AlphaFoldDB" id="A0A318U5M5"/>
<name>A0A318U5M5_9RHOB</name>
<dbReference type="SUPFAM" id="SSF51905">
    <property type="entry name" value="FAD/NAD(P)-binding domain"/>
    <property type="match status" value="1"/>
</dbReference>
<evidence type="ECO:0000259" key="1">
    <source>
        <dbReference type="Pfam" id="PF13454"/>
    </source>
</evidence>
<evidence type="ECO:0000313" key="2">
    <source>
        <dbReference type="EMBL" id="PYF12693.1"/>
    </source>
</evidence>
<accession>A0A318U5M5</accession>
<dbReference type="Gene3D" id="3.50.50.60">
    <property type="entry name" value="FAD/NAD(P)-binding domain"/>
    <property type="match status" value="2"/>
</dbReference>
<sequence>MTAQPPLRRHVLVIGGGASGVLMAYHLLRAAPDARVTLIERSPRIGIGLAYATEDPDHLLNTRVINMSALPEDPEHFLRWLWQGNRAVSGASFVSRATYGRYLESLLAPWAAGPRLRLVQAEAVRLTEVPAGRVTLTLDDGQTLIADHAILATGHPRPEAVHGLQADVTRVPLDPDLPVAILGTGLSMVDQVTTLLKAGHRGTIFALSRRGLLPRVHGPGVPLATSLGEVPLGAPASVLLHWLRRQVRRAEIAGGSWRDAIDGVRPHVQGIWNALPGPERARALRHAAAWWEVHRHRMPPETAAGLAVAQARGQLRILRGAFDRVEPHKRGVWLHYRPHRKTGTTALNLAAVIDCRGVRRDPEIGASPLLRHLLDDGLAQIDPLRLGLVTDRSGRIVTPAGETSHVLQAIGPAARAALWEITAIPDIRTQTARIATELSGAPATR</sequence>
<dbReference type="EMBL" id="QJTK01000001">
    <property type="protein sequence ID" value="PYF12693.1"/>
    <property type="molecule type" value="Genomic_DNA"/>
</dbReference>
<keyword evidence="3" id="KW-1185">Reference proteome</keyword>
<dbReference type="PANTHER" id="PTHR40254:SF1">
    <property type="entry name" value="BLR0577 PROTEIN"/>
    <property type="match status" value="1"/>
</dbReference>
<evidence type="ECO:0000313" key="3">
    <source>
        <dbReference type="Proteomes" id="UP000247727"/>
    </source>
</evidence>
<dbReference type="OrthoDB" id="101972at2"/>
<protein>
    <submittedName>
        <fullName evidence="2">Putative NAD(P)/FAD-binding protein YdhS</fullName>
    </submittedName>
</protein>
<dbReference type="InterPro" id="IPR052189">
    <property type="entry name" value="L-asp_N-monooxygenase_NS-form"/>
</dbReference>
<comment type="caution">
    <text evidence="2">The sequence shown here is derived from an EMBL/GenBank/DDBJ whole genome shotgun (WGS) entry which is preliminary data.</text>
</comment>
<dbReference type="Proteomes" id="UP000247727">
    <property type="component" value="Unassembled WGS sequence"/>
</dbReference>